<dbReference type="InterPro" id="IPR046040">
    <property type="entry name" value="DUF5998"/>
</dbReference>
<feature type="region of interest" description="Disordered" evidence="1">
    <location>
        <begin position="1"/>
        <end position="22"/>
    </location>
</feature>
<keyword evidence="3" id="KW-1185">Reference proteome</keyword>
<evidence type="ECO:0008006" key="4">
    <source>
        <dbReference type="Google" id="ProtNLM"/>
    </source>
</evidence>
<name>A0A1X7C3S6_9MICC</name>
<accession>A0A1X7C3S6</accession>
<sequence length="256" mass="27905">MPDREGSQCAPGGAVEDNGAMTYSAPDGSRLVQDIEKAGFYPQLVTDVVMDSLDGRRPVSHLVQLETHFTNTELHRHITALVLAEDVLHITHVDDQQYDENGSDTVARVSSETVPISQIRSVTLSYAYHQPQNYVPGTAIMELNLAVSWTGTQQLELYPAMCEDPECQADHGYTGTAASEDVVMRISSEADGQEAVEGAREFARTLRRANVAPLTDSGAQIAQSPPQHPTAARPEPPAPRLRFGHRFNGRDSGRNA</sequence>
<proteinExistence type="predicted"/>
<protein>
    <recommendedName>
        <fullName evidence="4">Cell wall biosynthesis glycosyltransferase</fullName>
    </recommendedName>
</protein>
<gene>
    <name evidence="2" type="ORF">SAMN06296028_101140</name>
</gene>
<evidence type="ECO:0000256" key="1">
    <source>
        <dbReference type="SAM" id="MobiDB-lite"/>
    </source>
</evidence>
<reference evidence="3" key="1">
    <citation type="submission" date="2017-04" db="EMBL/GenBank/DDBJ databases">
        <authorList>
            <person name="Varghese N."/>
            <person name="Submissions S."/>
        </authorList>
    </citation>
    <scope>NUCLEOTIDE SEQUENCE [LARGE SCALE GENOMIC DNA]</scope>
    <source>
        <strain evidence="3">NIO-1021</strain>
    </source>
</reference>
<evidence type="ECO:0000313" key="3">
    <source>
        <dbReference type="Proteomes" id="UP000192929"/>
    </source>
</evidence>
<dbReference type="AlphaFoldDB" id="A0A1X7C3S6"/>
<evidence type="ECO:0000313" key="2">
    <source>
        <dbReference type="EMBL" id="SME89040.1"/>
    </source>
</evidence>
<dbReference type="EMBL" id="FXAC01000001">
    <property type="protein sequence ID" value="SME89040.1"/>
    <property type="molecule type" value="Genomic_DNA"/>
</dbReference>
<dbReference type="Pfam" id="PF19461">
    <property type="entry name" value="DUF5998"/>
    <property type="match status" value="1"/>
</dbReference>
<feature type="region of interest" description="Disordered" evidence="1">
    <location>
        <begin position="215"/>
        <end position="256"/>
    </location>
</feature>
<dbReference type="Proteomes" id="UP000192929">
    <property type="component" value="Unassembled WGS sequence"/>
</dbReference>
<organism evidence="2 3">
    <name type="scientific">Kocuria marina subsp. indica</name>
    <dbReference type="NCBI Taxonomy" id="1049583"/>
    <lineage>
        <taxon>Bacteria</taxon>
        <taxon>Bacillati</taxon>
        <taxon>Actinomycetota</taxon>
        <taxon>Actinomycetes</taxon>
        <taxon>Micrococcales</taxon>
        <taxon>Micrococcaceae</taxon>
        <taxon>Kocuria</taxon>
    </lineage>
</organism>